<dbReference type="InterPro" id="IPR009057">
    <property type="entry name" value="Homeodomain-like_sf"/>
</dbReference>
<dbReference type="Proteomes" id="UP001596915">
    <property type="component" value="Unassembled WGS sequence"/>
</dbReference>
<protein>
    <submittedName>
        <fullName evidence="2">Helix-turn-helix domain-containing protein</fullName>
    </submittedName>
</protein>
<name>A0ABW2WN78_9ACTN</name>
<proteinExistence type="predicted"/>
<evidence type="ECO:0000259" key="1">
    <source>
        <dbReference type="Pfam" id="PF02796"/>
    </source>
</evidence>
<dbReference type="Gene3D" id="1.10.10.60">
    <property type="entry name" value="Homeodomain-like"/>
    <property type="match status" value="1"/>
</dbReference>
<gene>
    <name evidence="2" type="ORF">ACFQ2K_03720</name>
</gene>
<dbReference type="CDD" id="cd00569">
    <property type="entry name" value="HTH_Hin_like"/>
    <property type="match status" value="1"/>
</dbReference>
<keyword evidence="3" id="KW-1185">Reference proteome</keyword>
<dbReference type="EMBL" id="JBHTGL010000005">
    <property type="protein sequence ID" value="MFD0622041.1"/>
    <property type="molecule type" value="Genomic_DNA"/>
</dbReference>
<evidence type="ECO:0000313" key="3">
    <source>
        <dbReference type="Proteomes" id="UP001596915"/>
    </source>
</evidence>
<accession>A0ABW2WN78</accession>
<dbReference type="InterPro" id="IPR006120">
    <property type="entry name" value="Resolvase_HTH_dom"/>
</dbReference>
<dbReference type="Pfam" id="PF02796">
    <property type="entry name" value="HTH_7"/>
    <property type="match status" value="1"/>
</dbReference>
<evidence type="ECO:0000313" key="2">
    <source>
        <dbReference type="EMBL" id="MFD0622041.1"/>
    </source>
</evidence>
<sequence length="73" mass="7747">MLRSRPGNHGGRPPAIDGDMLAVALRRRDARESVTAIAKHLGIGCSTLYRTLAAYDESVTVSQEFGSSSPATC</sequence>
<dbReference type="SUPFAM" id="SSF46689">
    <property type="entry name" value="Homeodomain-like"/>
    <property type="match status" value="1"/>
</dbReference>
<reference evidence="3" key="1">
    <citation type="journal article" date="2019" name="Int. J. Syst. Evol. Microbiol.">
        <title>The Global Catalogue of Microorganisms (GCM) 10K type strain sequencing project: providing services to taxonomists for standard genome sequencing and annotation.</title>
        <authorList>
            <consortium name="The Broad Institute Genomics Platform"/>
            <consortium name="The Broad Institute Genome Sequencing Center for Infectious Disease"/>
            <person name="Wu L."/>
            <person name="Ma J."/>
        </authorList>
    </citation>
    <scope>NUCLEOTIDE SEQUENCE [LARGE SCALE GENOMIC DNA]</scope>
    <source>
        <strain evidence="3">JCM 12607</strain>
    </source>
</reference>
<organism evidence="2 3">
    <name type="scientific">Streptomyces sanglieri</name>
    <dbReference type="NCBI Taxonomy" id="193460"/>
    <lineage>
        <taxon>Bacteria</taxon>
        <taxon>Bacillati</taxon>
        <taxon>Actinomycetota</taxon>
        <taxon>Actinomycetes</taxon>
        <taxon>Kitasatosporales</taxon>
        <taxon>Streptomycetaceae</taxon>
        <taxon>Streptomyces</taxon>
    </lineage>
</organism>
<comment type="caution">
    <text evidence="2">The sequence shown here is derived from an EMBL/GenBank/DDBJ whole genome shotgun (WGS) entry which is preliminary data.</text>
</comment>
<feature type="domain" description="Resolvase HTH" evidence="1">
    <location>
        <begin position="11"/>
        <end position="54"/>
    </location>
</feature>